<evidence type="ECO:0000256" key="3">
    <source>
        <dbReference type="ARBA" id="ARBA00007991"/>
    </source>
</evidence>
<dbReference type="PANTHER" id="PTHR10997:SF18">
    <property type="entry name" value="D-IMPORTIN 7_RANBP7"/>
    <property type="match status" value="1"/>
</dbReference>
<evidence type="ECO:0000256" key="6">
    <source>
        <dbReference type="ARBA" id="ARBA00022927"/>
    </source>
</evidence>
<dbReference type="PANTHER" id="PTHR10997">
    <property type="entry name" value="IMPORTIN-7, 8, 11"/>
    <property type="match status" value="1"/>
</dbReference>
<evidence type="ECO:0000313" key="10">
    <source>
        <dbReference type="Proteomes" id="UP000492821"/>
    </source>
</evidence>
<keyword evidence="10" id="KW-1185">Reference proteome</keyword>
<feature type="compositionally biased region" description="Basic and acidic residues" evidence="8">
    <location>
        <begin position="939"/>
        <end position="955"/>
    </location>
</feature>
<dbReference type="AlphaFoldDB" id="A0A7E4UUE7"/>
<dbReference type="GO" id="GO:0005829">
    <property type="term" value="C:cytosol"/>
    <property type="evidence" value="ECO:0007669"/>
    <property type="project" value="TreeGrafter"/>
</dbReference>
<dbReference type="Gene3D" id="1.25.10.10">
    <property type="entry name" value="Leucine-rich Repeat Variant"/>
    <property type="match status" value="1"/>
</dbReference>
<keyword evidence="5" id="KW-0963">Cytoplasm</keyword>
<evidence type="ECO:0000256" key="7">
    <source>
        <dbReference type="ARBA" id="ARBA00023242"/>
    </source>
</evidence>
<reference evidence="10" key="1">
    <citation type="journal article" date="2013" name="Genetics">
        <title>The draft genome and transcriptome of Panagrellus redivivus are shaped by the harsh demands of a free-living lifestyle.</title>
        <authorList>
            <person name="Srinivasan J."/>
            <person name="Dillman A.R."/>
            <person name="Macchietto M.G."/>
            <person name="Heikkinen L."/>
            <person name="Lakso M."/>
            <person name="Fracchia K.M."/>
            <person name="Antoshechkin I."/>
            <person name="Mortazavi A."/>
            <person name="Wong G."/>
            <person name="Sternberg P.W."/>
        </authorList>
    </citation>
    <scope>NUCLEOTIDE SEQUENCE [LARGE SCALE GENOMIC DNA]</scope>
    <source>
        <strain evidence="10">MT8872</strain>
    </source>
</reference>
<dbReference type="GO" id="GO:0006606">
    <property type="term" value="P:protein import into nucleus"/>
    <property type="evidence" value="ECO:0007669"/>
    <property type="project" value="TreeGrafter"/>
</dbReference>
<evidence type="ECO:0000256" key="1">
    <source>
        <dbReference type="ARBA" id="ARBA00004123"/>
    </source>
</evidence>
<reference evidence="11" key="2">
    <citation type="submission" date="2020-10" db="UniProtKB">
        <authorList>
            <consortium name="WormBaseParasite"/>
        </authorList>
    </citation>
    <scope>IDENTIFICATION</scope>
</reference>
<organism evidence="10 11">
    <name type="scientific">Panagrellus redivivus</name>
    <name type="common">Microworm</name>
    <dbReference type="NCBI Taxonomy" id="6233"/>
    <lineage>
        <taxon>Eukaryota</taxon>
        <taxon>Metazoa</taxon>
        <taxon>Ecdysozoa</taxon>
        <taxon>Nematoda</taxon>
        <taxon>Chromadorea</taxon>
        <taxon>Rhabditida</taxon>
        <taxon>Tylenchina</taxon>
        <taxon>Panagrolaimomorpha</taxon>
        <taxon>Panagrolaimoidea</taxon>
        <taxon>Panagrolaimidae</taxon>
        <taxon>Panagrellus</taxon>
    </lineage>
</organism>
<dbReference type="Proteomes" id="UP000492821">
    <property type="component" value="Unassembled WGS sequence"/>
</dbReference>
<sequence>MEVRVIMEALAASTTGVESSKEAQTYLDEAAKMIGFIPLLGTIAVNPQYEIPVRQAAVIMYKNLIWQGWKVEEEETSTDIVPVQDQDKHVIRSTILQSIIAAPTPIRTHFCTAIQTIVREDFPEKWPEFTNAMGNLLMSTDANEWVAALIVIHRFTKVYEYRRKQEKQPLYDFMKVILPLIYARFEVLVGTNTEESCSVEHMILKTFYTLTQFSMSRDIVSVEVFGKWLTLFIEILKRDLPPGVKELDIADQGEAYGWKCKKWAMKCIEKLFDRYGAKGQVEKNYEEYAAFYFEHFARPVTEVVLRILQDYTANAVVTERLAFFAMTHLAEAISIADIWKLVKVHFNDIVYHVVLPAMTPAEEDEEIWEMDELDFIRQRHDCFDELHSPSSAATTLLQAGLRRKDVLDSILPYFINHLSDANADPKVVAGCLHVVSQIISRLTQVRKYKRDVENLVAMHFTPRLTNPDRFIRLYACFCIKNCDEVSFRKEAILKDALEGLLQRICDPNESIAVKVEAAIAINYVMDEQGEKAQKYIRPHVKVFLTEIFRLLTSTNLDDLTNIADTIIETFQDEVIPVAVEVASEIHALFRKYVKSAVFSEDADADDYDGEDKTITLMGLLGTLQTLLDLVDETPAISSKLEPVVFDIVGTIFESGATDFFEDAINLVESVIATHISDKAWEFYPLMRSHFDMTGTPGYPTLGEYIGCLHSYLVVDTDKFLSVPERALWLLEMCEGTLTNFEHDMSVHVNAAKLLEVFILQCRGRVDNYLPNILQVTMNRLNAGHFDKNVNNELVPQLLVVLIAAMHYNFEMFVHLLPNLKPFGMDTVQWLFAEIFANKDFVEGIHNRKMILYAICLMLRLPVEHQPPAIANNPKAVGEYCLELFQGIDRCVKALAARKEEDDDSDDSSDDDDDESMHPNRTLDELRDSDDDIDENTVEYLERLNEEARRAERETKAINGANGDDALSEMHSEDTDFDCFNEETDVESYVTPLDHEETGLNIYVEFKNSLEVLQANSPAEFTQLTSMEGENVEHLKKLFDYCVQQENLVHSRQVARAGGCTFDGSADVPSSFDFSHH</sequence>
<dbReference type="PROSITE" id="PS50166">
    <property type="entry name" value="IMPORTIN_B_NT"/>
    <property type="match status" value="1"/>
</dbReference>
<protein>
    <submittedName>
        <fullName evidence="11">Importin N-terminal domain-containing protein</fullName>
    </submittedName>
</protein>
<evidence type="ECO:0000256" key="8">
    <source>
        <dbReference type="SAM" id="MobiDB-lite"/>
    </source>
</evidence>
<evidence type="ECO:0000256" key="4">
    <source>
        <dbReference type="ARBA" id="ARBA00022448"/>
    </source>
</evidence>
<accession>A0A7E4UUE7</accession>
<dbReference type="SMART" id="SM00913">
    <property type="entry name" value="IBN_N"/>
    <property type="match status" value="1"/>
</dbReference>
<dbReference type="InterPro" id="IPR011989">
    <property type="entry name" value="ARM-like"/>
</dbReference>
<evidence type="ECO:0000256" key="2">
    <source>
        <dbReference type="ARBA" id="ARBA00004496"/>
    </source>
</evidence>
<keyword evidence="6" id="KW-0653">Protein transport</keyword>
<dbReference type="Pfam" id="PF03810">
    <property type="entry name" value="IBN_N"/>
    <property type="match status" value="1"/>
</dbReference>
<comment type="subcellular location">
    <subcellularLocation>
        <location evidence="2">Cytoplasm</location>
    </subcellularLocation>
    <subcellularLocation>
        <location evidence="1">Nucleus</location>
    </subcellularLocation>
</comment>
<feature type="region of interest" description="Disordered" evidence="8">
    <location>
        <begin position="898"/>
        <end position="966"/>
    </location>
</feature>
<dbReference type="WBParaSite" id="Pan_g12963.t2">
    <property type="protein sequence ID" value="Pan_g12963.t2"/>
    <property type="gene ID" value="Pan_g12963"/>
</dbReference>
<dbReference type="InterPro" id="IPR013713">
    <property type="entry name" value="XPO2_central"/>
</dbReference>
<evidence type="ECO:0000313" key="11">
    <source>
        <dbReference type="WBParaSite" id="Pan_g12963.t2"/>
    </source>
</evidence>
<dbReference type="SUPFAM" id="SSF48371">
    <property type="entry name" value="ARM repeat"/>
    <property type="match status" value="1"/>
</dbReference>
<feature type="compositionally biased region" description="Acidic residues" evidence="8">
    <location>
        <begin position="926"/>
        <end position="936"/>
    </location>
</feature>
<name>A0A7E4UUE7_PANRE</name>
<feature type="compositionally biased region" description="Acidic residues" evidence="8">
    <location>
        <begin position="900"/>
        <end position="914"/>
    </location>
</feature>
<keyword evidence="4" id="KW-0813">Transport</keyword>
<keyword evidence="7" id="KW-0539">Nucleus</keyword>
<dbReference type="Pfam" id="PF08506">
    <property type="entry name" value="Cse1"/>
    <property type="match status" value="1"/>
</dbReference>
<dbReference type="InterPro" id="IPR001494">
    <property type="entry name" value="Importin-beta_N"/>
</dbReference>
<proteinExistence type="inferred from homology"/>
<dbReference type="GO" id="GO:0005635">
    <property type="term" value="C:nuclear envelope"/>
    <property type="evidence" value="ECO:0007669"/>
    <property type="project" value="TreeGrafter"/>
</dbReference>
<dbReference type="InterPro" id="IPR016024">
    <property type="entry name" value="ARM-type_fold"/>
</dbReference>
<evidence type="ECO:0000256" key="5">
    <source>
        <dbReference type="ARBA" id="ARBA00022490"/>
    </source>
</evidence>
<dbReference type="Pfam" id="PF25758">
    <property type="entry name" value="TPR_IPO11"/>
    <property type="match status" value="1"/>
</dbReference>
<dbReference type="GO" id="GO:0031267">
    <property type="term" value="F:small GTPase binding"/>
    <property type="evidence" value="ECO:0007669"/>
    <property type="project" value="InterPro"/>
</dbReference>
<evidence type="ECO:0000259" key="9">
    <source>
        <dbReference type="PROSITE" id="PS50166"/>
    </source>
</evidence>
<feature type="compositionally biased region" description="Basic and acidic residues" evidence="8">
    <location>
        <begin position="915"/>
        <end position="925"/>
    </location>
</feature>
<comment type="similarity">
    <text evidence="3">Belongs to the importin beta family.</text>
</comment>
<feature type="domain" description="Importin N-terminal" evidence="9">
    <location>
        <begin position="23"/>
        <end position="101"/>
    </location>
</feature>
<dbReference type="InterPro" id="IPR058669">
    <property type="entry name" value="TPR_IPO7/11-like"/>
</dbReference>